<protein>
    <submittedName>
        <fullName evidence="1">DUF3540 domain-containing protein</fullName>
    </submittedName>
</protein>
<dbReference type="Pfam" id="PF12059">
    <property type="entry name" value="DUF3540"/>
    <property type="match status" value="1"/>
</dbReference>
<proteinExistence type="predicted"/>
<gene>
    <name evidence="1" type="ORF">M8A51_15435</name>
</gene>
<evidence type="ECO:0000313" key="2">
    <source>
        <dbReference type="Proteomes" id="UP001165541"/>
    </source>
</evidence>
<evidence type="ECO:0000313" key="1">
    <source>
        <dbReference type="EMBL" id="MCM5680918.1"/>
    </source>
</evidence>
<comment type="caution">
    <text evidence="1">The sequence shown here is derived from an EMBL/GenBank/DDBJ whole genome shotgun (WGS) entry which is preliminary data.</text>
</comment>
<accession>A0ABT0YQA6</accession>
<dbReference type="EMBL" id="JAMKFE010000009">
    <property type="protein sequence ID" value="MCM5680918.1"/>
    <property type="molecule type" value="Genomic_DNA"/>
</dbReference>
<sequence>MLKPSVGPAAGVQREPESVVTQAIVQAMGEVERNREGHVAVSTGQGLLQARLAVSCLVQPECGDTVLVALRGRQAFVLAVLERASDVPIAMQLPRSASLSVQGDLRLEATGTVSLHGEAVEAVAQRISLVGKAVHWLADTLESTACRMKQIAELWTVQTKSHHRHVEDMEMVRAGHIDMRAEQVMHLNAEHTVMKSRELVKIDGKQIQVG</sequence>
<reference evidence="1" key="1">
    <citation type="submission" date="2022-05" db="EMBL/GenBank/DDBJ databases">
        <title>Schlegelella sp. nov., isolated from mangrove soil.</title>
        <authorList>
            <person name="Liu Y."/>
            <person name="Ge X."/>
            <person name="Liu W."/>
        </authorList>
    </citation>
    <scope>NUCLEOTIDE SEQUENCE</scope>
    <source>
        <strain evidence="1">S2-27</strain>
    </source>
</reference>
<dbReference type="RefSeq" id="WP_251779369.1">
    <property type="nucleotide sequence ID" value="NZ_JAMKFE010000009.1"/>
</dbReference>
<dbReference type="InterPro" id="IPR021927">
    <property type="entry name" value="DUF3540"/>
</dbReference>
<dbReference type="Proteomes" id="UP001165541">
    <property type="component" value="Unassembled WGS sequence"/>
</dbReference>
<organism evidence="1 2">
    <name type="scientific">Caldimonas mangrovi</name>
    <dbReference type="NCBI Taxonomy" id="2944811"/>
    <lineage>
        <taxon>Bacteria</taxon>
        <taxon>Pseudomonadati</taxon>
        <taxon>Pseudomonadota</taxon>
        <taxon>Betaproteobacteria</taxon>
        <taxon>Burkholderiales</taxon>
        <taxon>Sphaerotilaceae</taxon>
        <taxon>Caldimonas</taxon>
    </lineage>
</organism>
<keyword evidence="2" id="KW-1185">Reference proteome</keyword>
<name>A0ABT0YQA6_9BURK</name>